<comment type="caution">
    <text evidence="1">The sequence shown here is derived from an EMBL/GenBank/DDBJ whole genome shotgun (WGS) entry which is preliminary data.</text>
</comment>
<organism evidence="1 2">
    <name type="scientific">Meloidogyne enterolobii</name>
    <name type="common">Root-knot nematode worm</name>
    <name type="synonym">Meloidogyne mayaguensis</name>
    <dbReference type="NCBI Taxonomy" id="390850"/>
    <lineage>
        <taxon>Eukaryota</taxon>
        <taxon>Metazoa</taxon>
        <taxon>Ecdysozoa</taxon>
        <taxon>Nematoda</taxon>
        <taxon>Chromadorea</taxon>
        <taxon>Rhabditida</taxon>
        <taxon>Tylenchina</taxon>
        <taxon>Tylenchomorpha</taxon>
        <taxon>Tylenchoidea</taxon>
        <taxon>Meloidogynidae</taxon>
        <taxon>Meloidogyninae</taxon>
        <taxon>Meloidogyne</taxon>
    </lineage>
</organism>
<evidence type="ECO:0000313" key="2">
    <source>
        <dbReference type="Proteomes" id="UP001497535"/>
    </source>
</evidence>
<protein>
    <submittedName>
        <fullName evidence="1">Uncharacterized protein</fullName>
    </submittedName>
</protein>
<accession>A0ACB0Z5Y5</accession>
<proteinExistence type="predicted"/>
<name>A0ACB0Z5Y5_MELEN</name>
<evidence type="ECO:0000313" key="1">
    <source>
        <dbReference type="EMBL" id="CAK5074374.1"/>
    </source>
</evidence>
<gene>
    <name evidence="1" type="ORF">MENTE1834_LOCUS21122</name>
</gene>
<dbReference type="EMBL" id="CAVMJV010000026">
    <property type="protein sequence ID" value="CAK5074374.1"/>
    <property type="molecule type" value="Genomic_DNA"/>
</dbReference>
<reference evidence="1" key="1">
    <citation type="submission" date="2023-11" db="EMBL/GenBank/DDBJ databases">
        <authorList>
            <person name="Poullet M."/>
        </authorList>
    </citation>
    <scope>NUCLEOTIDE SEQUENCE</scope>
    <source>
        <strain evidence="1">E1834</strain>
    </source>
</reference>
<sequence length="148" mass="16831">MNSGEGPSGSQTGGMYPGEGSGSQQTAEQDLSQLDSQIRHMLQHVGSSAPLSGIIQRPLKNQGNMQVIDNIEKQYNNLCLAYNELCAEFTDISQQIHYYQSVKLYYQNDPTILQQINELNTRLQEIENEKKEIIDDMWKIHKHFNEGN</sequence>
<dbReference type="Proteomes" id="UP001497535">
    <property type="component" value="Unassembled WGS sequence"/>
</dbReference>
<keyword evidence="2" id="KW-1185">Reference proteome</keyword>